<keyword evidence="4" id="KW-0949">S-adenosyl-L-methionine</keyword>
<dbReference type="GO" id="GO:0008825">
    <property type="term" value="F:cyclopropane-fatty-acyl-phospholipid synthase activity"/>
    <property type="evidence" value="ECO:0007669"/>
    <property type="project" value="UniProtKB-EC"/>
</dbReference>
<keyword evidence="3 6" id="KW-0808">Transferase</keyword>
<dbReference type="Pfam" id="PF02353">
    <property type="entry name" value="CMAS"/>
    <property type="match status" value="1"/>
</dbReference>
<dbReference type="EC" id="2.1.1.79" evidence="6"/>
<dbReference type="EMBL" id="CADCVR010000001">
    <property type="protein sequence ID" value="CAA9470784.1"/>
    <property type="molecule type" value="Genomic_DNA"/>
</dbReference>
<name>A0A6J4RNB1_9ACTN</name>
<dbReference type="PANTHER" id="PTHR43667">
    <property type="entry name" value="CYCLOPROPANE-FATTY-ACYL-PHOSPHOLIPID SYNTHASE"/>
    <property type="match status" value="1"/>
</dbReference>
<dbReference type="AlphaFoldDB" id="A0A6J4RNB1"/>
<keyword evidence="5" id="KW-0443">Lipid metabolism</keyword>
<keyword evidence="2 6" id="KW-0489">Methyltransferase</keyword>
<dbReference type="InterPro" id="IPR050723">
    <property type="entry name" value="CFA/CMAS"/>
</dbReference>
<dbReference type="InterPro" id="IPR029063">
    <property type="entry name" value="SAM-dependent_MTases_sf"/>
</dbReference>
<accession>A0A6J4RNB1</accession>
<dbReference type="InterPro" id="IPR003333">
    <property type="entry name" value="CMAS"/>
</dbReference>
<evidence type="ECO:0000256" key="3">
    <source>
        <dbReference type="ARBA" id="ARBA00022679"/>
    </source>
</evidence>
<dbReference type="GO" id="GO:0008610">
    <property type="term" value="P:lipid biosynthetic process"/>
    <property type="evidence" value="ECO:0007669"/>
    <property type="project" value="InterPro"/>
</dbReference>
<comment type="similarity">
    <text evidence="1">Belongs to the CFA/CMAS family.</text>
</comment>
<evidence type="ECO:0000256" key="4">
    <source>
        <dbReference type="ARBA" id="ARBA00022691"/>
    </source>
</evidence>
<dbReference type="PANTHER" id="PTHR43667:SF1">
    <property type="entry name" value="CYCLOPROPANE-FATTY-ACYL-PHOSPHOLIPID SYNTHASE"/>
    <property type="match status" value="1"/>
</dbReference>
<evidence type="ECO:0000256" key="1">
    <source>
        <dbReference type="ARBA" id="ARBA00010815"/>
    </source>
</evidence>
<proteinExistence type="inferred from homology"/>
<evidence type="ECO:0000313" key="6">
    <source>
        <dbReference type="EMBL" id="CAA9470784.1"/>
    </source>
</evidence>
<gene>
    <name evidence="6" type="ORF">AVDCRST_MAG53-1270</name>
</gene>
<evidence type="ECO:0000256" key="5">
    <source>
        <dbReference type="ARBA" id="ARBA00023098"/>
    </source>
</evidence>
<protein>
    <submittedName>
        <fullName evidence="6">Cyclopropane-fatty-acyl-phospholipid synthase</fullName>
        <ecNumber evidence="6">2.1.1.79</ecNumber>
    </submittedName>
</protein>
<evidence type="ECO:0000256" key="2">
    <source>
        <dbReference type="ARBA" id="ARBA00022603"/>
    </source>
</evidence>
<dbReference type="CDD" id="cd02440">
    <property type="entry name" value="AdoMet_MTases"/>
    <property type="match status" value="1"/>
</dbReference>
<dbReference type="Gene3D" id="3.40.50.150">
    <property type="entry name" value="Vaccinia Virus protein VP39"/>
    <property type="match status" value="1"/>
</dbReference>
<dbReference type="PIRSF" id="PIRSF003085">
    <property type="entry name" value="CMAS"/>
    <property type="match status" value="1"/>
</dbReference>
<dbReference type="GO" id="GO:0032259">
    <property type="term" value="P:methylation"/>
    <property type="evidence" value="ECO:0007669"/>
    <property type="project" value="UniProtKB-KW"/>
</dbReference>
<sequence length="409" mass="44479">MATRNASSAAGRRTLALRRALGPALPDRPFAVAFWDGGTLPATREPVATFAVRSSAAIAHLLRAPGQLGLVRAYVSGGLDVDDLDAVMELLDTWKPPTIGPVERVRLGLAAARAAGVQAPATPQVELRPRGPRHSPARDARAVRHHYDVSNDFFALFLDASMTYSCGIFSEGARTLEEAQAAKRALICTKLRLGQDDRVLDVGCGWGSFAVQAATEHGAQVTGITLSAPQAEVARARAEAAGVADRVDIRVADYRDLAGERFDAIASIGMVEHVGEPRADEYALRLAALLRPGGRLLNHGIARLRHTRAAPGPFSERYVFPDAVPLHLSRVLLALERAGFETHHVEGFAPDYAETLRHWAERLDARRDEAERLAGAERVRVWRLYLRAARNGFQNGFTSIYQVRSSLRS</sequence>
<dbReference type="SUPFAM" id="SSF53335">
    <property type="entry name" value="S-adenosyl-L-methionine-dependent methyltransferases"/>
    <property type="match status" value="1"/>
</dbReference>
<reference evidence="6" key="1">
    <citation type="submission" date="2020-02" db="EMBL/GenBank/DDBJ databases">
        <authorList>
            <person name="Meier V. D."/>
        </authorList>
    </citation>
    <scope>NUCLEOTIDE SEQUENCE</scope>
    <source>
        <strain evidence="6">AVDCRST_MAG53</strain>
    </source>
</reference>
<organism evidence="6">
    <name type="scientific">uncultured Solirubrobacteraceae bacterium</name>
    <dbReference type="NCBI Taxonomy" id="1162706"/>
    <lineage>
        <taxon>Bacteria</taxon>
        <taxon>Bacillati</taxon>
        <taxon>Actinomycetota</taxon>
        <taxon>Thermoleophilia</taxon>
        <taxon>Solirubrobacterales</taxon>
        <taxon>Solirubrobacteraceae</taxon>
        <taxon>environmental samples</taxon>
    </lineage>
</organism>